<proteinExistence type="predicted"/>
<gene>
    <name evidence="1" type="ORF">DFP88_11125</name>
</gene>
<reference evidence="1 2" key="1">
    <citation type="submission" date="2018-06" db="EMBL/GenBank/DDBJ databases">
        <title>Genomic Encyclopedia of Type Strains, Phase III (KMG-III): the genomes of soil and plant-associated and newly described type strains.</title>
        <authorList>
            <person name="Whitman W."/>
        </authorList>
    </citation>
    <scope>NUCLEOTIDE SEQUENCE [LARGE SCALE GENOMIC DNA]</scope>
    <source>
        <strain evidence="1 2">CECT 9025</strain>
    </source>
</reference>
<sequence>MAGKQLGRLLLVKIATGSSAYATLCGLTTKTVTVNNNEIDVTTADCDEPGGPLWTEVLSGTKRVSVSGNGLFEDSAAEKKLIDLAMAADSIAQFQIILPDFGTFTGSFHLASQEYGGEQEGGMTYSLTLNSSGPVEWAPEAAT</sequence>
<keyword evidence="2" id="KW-1185">Reference proteome</keyword>
<dbReference type="RefSeq" id="WP_110815707.1">
    <property type="nucleotide sequence ID" value="NZ_QJTE01000011.1"/>
</dbReference>
<dbReference type="OrthoDB" id="8397025at2"/>
<dbReference type="InterPro" id="IPR011855">
    <property type="entry name" value="Phgtail_TP901_1"/>
</dbReference>
<dbReference type="EMBL" id="QJTE01000011">
    <property type="protein sequence ID" value="PYE80815.1"/>
    <property type="molecule type" value="Genomic_DNA"/>
</dbReference>
<organism evidence="1 2">
    <name type="scientific">Pseudoroseicyclus aestuarii</name>
    <dbReference type="NCBI Taxonomy" id="1795041"/>
    <lineage>
        <taxon>Bacteria</taxon>
        <taxon>Pseudomonadati</taxon>
        <taxon>Pseudomonadota</taxon>
        <taxon>Alphaproteobacteria</taxon>
        <taxon>Rhodobacterales</taxon>
        <taxon>Paracoccaceae</taxon>
        <taxon>Pseudoroseicyclus</taxon>
    </lineage>
</organism>
<accession>A0A318SMA6</accession>
<evidence type="ECO:0000313" key="1">
    <source>
        <dbReference type="EMBL" id="PYE80815.1"/>
    </source>
</evidence>
<protein>
    <submittedName>
        <fullName evidence="1">TP901-1 family phage major tail protein</fullName>
    </submittedName>
</protein>
<comment type="caution">
    <text evidence="1">The sequence shown here is derived from an EMBL/GenBank/DDBJ whole genome shotgun (WGS) entry which is preliminary data.</text>
</comment>
<dbReference type="Pfam" id="PF06199">
    <property type="entry name" value="Phage_tail_2"/>
    <property type="match status" value="1"/>
</dbReference>
<dbReference type="Proteomes" id="UP000248311">
    <property type="component" value="Unassembled WGS sequence"/>
</dbReference>
<name>A0A318SMA6_9RHOB</name>
<dbReference type="AlphaFoldDB" id="A0A318SMA6"/>
<dbReference type="NCBIfam" id="TIGR02126">
    <property type="entry name" value="phgtail_TP901_1"/>
    <property type="match status" value="1"/>
</dbReference>
<dbReference type="InterPro" id="IPR022344">
    <property type="entry name" value="GTA_major-tail"/>
</dbReference>
<dbReference type="PRINTS" id="PR01996">
    <property type="entry name" value="MTP1FAMILY"/>
</dbReference>
<evidence type="ECO:0000313" key="2">
    <source>
        <dbReference type="Proteomes" id="UP000248311"/>
    </source>
</evidence>